<dbReference type="STRING" id="425514.SAMN05443550_113146"/>
<protein>
    <submittedName>
        <fullName evidence="2">Glycosyltransferase involved in cell wall bisynthesis</fullName>
    </submittedName>
</protein>
<dbReference type="Gene3D" id="3.40.50.2000">
    <property type="entry name" value="Glycogen Phosphorylase B"/>
    <property type="match status" value="1"/>
</dbReference>
<keyword evidence="3" id="KW-1185">Reference proteome</keyword>
<dbReference type="RefSeq" id="WP_090559620.1">
    <property type="nucleotide sequence ID" value="NZ_FNRA01000013.1"/>
</dbReference>
<dbReference type="InterPro" id="IPR050834">
    <property type="entry name" value="Glycosyltransf_2"/>
</dbReference>
<dbReference type="AlphaFoldDB" id="A0A1H4H5T2"/>
<dbReference type="SUPFAM" id="SSF53448">
    <property type="entry name" value="Nucleotide-diphospho-sugar transferases"/>
    <property type="match status" value="1"/>
</dbReference>
<gene>
    <name evidence="2" type="ORF">SAMN05443550_113146</name>
</gene>
<dbReference type="OrthoDB" id="9802649at2"/>
<dbReference type="PANTHER" id="PTHR43685">
    <property type="entry name" value="GLYCOSYLTRANSFERASE"/>
    <property type="match status" value="1"/>
</dbReference>
<evidence type="ECO:0000313" key="2">
    <source>
        <dbReference type="EMBL" id="SEB17129.1"/>
    </source>
</evidence>
<keyword evidence="2" id="KW-0808">Transferase</keyword>
<dbReference type="GO" id="GO:0016740">
    <property type="term" value="F:transferase activity"/>
    <property type="evidence" value="ECO:0007669"/>
    <property type="project" value="UniProtKB-KW"/>
</dbReference>
<sequence length="615" mass="70366">MIKEQYGVSVIMPTYNQGAFIRGALTGLFKQTFENWELIIINDGSTDYTEQVIAGHLRDARVRYFKNEQNRGLGYCLNLGIAQARYTHICYLPSDDIIYKNHLQSLYGKLTATNNAVLSYTGACFHNTDSYATGLSTNRTLGNVPDQCLQLVQIMHKTTACRWSEREVLVTADLDVMFLNELRQEGAFVATGKITCEWVNHPFQRHKIINKKEGGSIHFYKNYYGVDQRLKFYSDGVCLDENKIPVNLSEMNTAPGKLKIIIVGELGFNPERLAVLEEEGHQLFGIWIRNPDIHNAVGPFAFGNILELDLDNLQSQIAGINPDLIYALLNTQAVKLAHTVMLSNPGIPFIWHFKEGPFFCRNAGLWNDLVELYYNADGRIYINQECRDWFEQFIGDHERPSYILDGDLPPANWFTSTRLPLLSAEGNCIHTVMIGRPYGISPDDIAVLARHQVHFHLYGKFYQTKWHKWVKAVNELVPGHLHLHEHCKPDQWAEELSRYDAGWLHCFTSKNQGDIIRCDWNDLNLPARMATLAVAGLPMIQKANEGHIVASESILRQLNIGVLYTSYDDLAQQLHDKPSMEQKRKQVWENRMCFSFDYHLKDLTDFFNQVIASAQ</sequence>
<feature type="domain" description="Glycosyltransferase 2-like" evidence="1">
    <location>
        <begin position="9"/>
        <end position="169"/>
    </location>
</feature>
<evidence type="ECO:0000259" key="1">
    <source>
        <dbReference type="Pfam" id="PF00535"/>
    </source>
</evidence>
<organism evidence="2 3">
    <name type="scientific">Pedobacter hartonius</name>
    <dbReference type="NCBI Taxonomy" id="425514"/>
    <lineage>
        <taxon>Bacteria</taxon>
        <taxon>Pseudomonadati</taxon>
        <taxon>Bacteroidota</taxon>
        <taxon>Sphingobacteriia</taxon>
        <taxon>Sphingobacteriales</taxon>
        <taxon>Sphingobacteriaceae</taxon>
        <taxon>Pedobacter</taxon>
    </lineage>
</organism>
<dbReference type="CDD" id="cd00761">
    <property type="entry name" value="Glyco_tranf_GTA_type"/>
    <property type="match status" value="1"/>
</dbReference>
<dbReference type="Proteomes" id="UP000198850">
    <property type="component" value="Unassembled WGS sequence"/>
</dbReference>
<dbReference type="PANTHER" id="PTHR43685:SF2">
    <property type="entry name" value="GLYCOSYLTRANSFERASE 2-LIKE DOMAIN-CONTAINING PROTEIN"/>
    <property type="match status" value="1"/>
</dbReference>
<dbReference type="InterPro" id="IPR001173">
    <property type="entry name" value="Glyco_trans_2-like"/>
</dbReference>
<name>A0A1H4H5T2_9SPHI</name>
<accession>A0A1H4H5T2</accession>
<evidence type="ECO:0000313" key="3">
    <source>
        <dbReference type="Proteomes" id="UP000198850"/>
    </source>
</evidence>
<proteinExistence type="predicted"/>
<dbReference type="Gene3D" id="3.90.550.10">
    <property type="entry name" value="Spore Coat Polysaccharide Biosynthesis Protein SpsA, Chain A"/>
    <property type="match status" value="1"/>
</dbReference>
<reference evidence="2 3" key="1">
    <citation type="submission" date="2016-10" db="EMBL/GenBank/DDBJ databases">
        <authorList>
            <person name="de Groot N.N."/>
        </authorList>
    </citation>
    <scope>NUCLEOTIDE SEQUENCE [LARGE SCALE GENOMIC DNA]</scope>
    <source>
        <strain evidence="2 3">DSM 19033</strain>
    </source>
</reference>
<dbReference type="Pfam" id="PF00535">
    <property type="entry name" value="Glycos_transf_2"/>
    <property type="match status" value="1"/>
</dbReference>
<dbReference type="EMBL" id="FNRA01000013">
    <property type="protein sequence ID" value="SEB17129.1"/>
    <property type="molecule type" value="Genomic_DNA"/>
</dbReference>
<dbReference type="InterPro" id="IPR029044">
    <property type="entry name" value="Nucleotide-diphossugar_trans"/>
</dbReference>